<feature type="region of interest" description="Disordered" evidence="1">
    <location>
        <begin position="10"/>
        <end position="78"/>
    </location>
</feature>
<dbReference type="EMBL" id="JAPMSZ010000004">
    <property type="protein sequence ID" value="KAJ5104930.1"/>
    <property type="molecule type" value="Genomic_DNA"/>
</dbReference>
<feature type="compositionally biased region" description="Basic and acidic residues" evidence="1">
    <location>
        <begin position="48"/>
        <end position="62"/>
    </location>
</feature>
<name>A0A9W9FS02_9EURO</name>
<evidence type="ECO:0000313" key="2">
    <source>
        <dbReference type="EMBL" id="KAJ5104930.1"/>
    </source>
</evidence>
<evidence type="ECO:0000313" key="3">
    <source>
        <dbReference type="Proteomes" id="UP001141434"/>
    </source>
</evidence>
<evidence type="ECO:0000256" key="1">
    <source>
        <dbReference type="SAM" id="MobiDB-lite"/>
    </source>
</evidence>
<dbReference type="AlphaFoldDB" id="A0A9W9FS02"/>
<dbReference type="RefSeq" id="XP_056513926.1">
    <property type="nucleotide sequence ID" value="XM_056652859.1"/>
</dbReference>
<protein>
    <submittedName>
        <fullName evidence="2">Uncharacterized protein</fullName>
    </submittedName>
</protein>
<proteinExistence type="predicted"/>
<feature type="compositionally biased region" description="Polar residues" evidence="1">
    <location>
        <begin position="11"/>
        <end position="26"/>
    </location>
</feature>
<feature type="compositionally biased region" description="Basic and acidic residues" evidence="1">
    <location>
        <begin position="27"/>
        <end position="36"/>
    </location>
</feature>
<sequence>MFDWLKRLFSSDAQANANTNPTAENSKSQKEYEKAQKRAAKRRSQQVRARERELARRQHGDGKFYIGGSGDAGGQAGM</sequence>
<organism evidence="2 3">
    <name type="scientific">Penicillium alfredii</name>
    <dbReference type="NCBI Taxonomy" id="1506179"/>
    <lineage>
        <taxon>Eukaryota</taxon>
        <taxon>Fungi</taxon>
        <taxon>Dikarya</taxon>
        <taxon>Ascomycota</taxon>
        <taxon>Pezizomycotina</taxon>
        <taxon>Eurotiomycetes</taxon>
        <taxon>Eurotiomycetidae</taxon>
        <taxon>Eurotiales</taxon>
        <taxon>Aspergillaceae</taxon>
        <taxon>Penicillium</taxon>
    </lineage>
</organism>
<keyword evidence="3" id="KW-1185">Reference proteome</keyword>
<dbReference type="Proteomes" id="UP001141434">
    <property type="component" value="Unassembled WGS sequence"/>
</dbReference>
<feature type="compositionally biased region" description="Gly residues" evidence="1">
    <location>
        <begin position="65"/>
        <end position="78"/>
    </location>
</feature>
<accession>A0A9W9FS02</accession>
<reference evidence="2" key="2">
    <citation type="journal article" date="2023" name="IMA Fungus">
        <title>Comparative genomic study of the Penicillium genus elucidates a diverse pangenome and 15 lateral gene transfer events.</title>
        <authorList>
            <person name="Petersen C."/>
            <person name="Sorensen T."/>
            <person name="Nielsen M.R."/>
            <person name="Sondergaard T.E."/>
            <person name="Sorensen J.L."/>
            <person name="Fitzpatrick D.A."/>
            <person name="Frisvad J.C."/>
            <person name="Nielsen K.L."/>
        </authorList>
    </citation>
    <scope>NUCLEOTIDE SEQUENCE</scope>
    <source>
        <strain evidence="2">IBT 34128</strain>
    </source>
</reference>
<gene>
    <name evidence="2" type="ORF">NUU61_002277</name>
</gene>
<dbReference type="GeneID" id="81392027"/>
<comment type="caution">
    <text evidence="2">The sequence shown here is derived from an EMBL/GenBank/DDBJ whole genome shotgun (WGS) entry which is preliminary data.</text>
</comment>
<reference evidence="2" key="1">
    <citation type="submission" date="2022-11" db="EMBL/GenBank/DDBJ databases">
        <authorList>
            <person name="Petersen C."/>
        </authorList>
    </citation>
    <scope>NUCLEOTIDE SEQUENCE</scope>
    <source>
        <strain evidence="2">IBT 34128</strain>
    </source>
</reference>